<name>A0A0H5RCH7_9EUKA</name>
<organism evidence="1">
    <name type="scientific">Spongospora subterranea</name>
    <dbReference type="NCBI Taxonomy" id="70186"/>
    <lineage>
        <taxon>Eukaryota</taxon>
        <taxon>Sar</taxon>
        <taxon>Rhizaria</taxon>
        <taxon>Endomyxa</taxon>
        <taxon>Phytomyxea</taxon>
        <taxon>Plasmodiophorida</taxon>
        <taxon>Plasmodiophoridae</taxon>
        <taxon>Spongospora</taxon>
    </lineage>
</organism>
<sequence>MSLTILSAIGSNPLEVLSTFPVNSQFTCPKTIAHCHLSSVSREPTLTRPSLRSNRVFRQLTRLPANKKSHHNIRAGNLKRRLLVLVVILCCLVKDGFQTPGDRPFPRPIAVLHGLGLSAESMAHIAHSIQVQNPDRVVINLTCLQGNNNFLSIDEQVEILHRNLMATDTFNTGQGLDFLGHSLGGLIGRAYMQKYNSPRIHRFISIHSPQMGVSTFQLDRMLISFIVKDPTQCDKIRSLIQSRHDLHMLMSLVLVLFEKASMTIPVFRDLRERSDFMIGLNNPSPSECSNIKQTDLVVLVKANQDDIVIPCESSHLGRFHVSRPGRTADDDILRTPGYNYLLCNGRLVFIDHDCRHGTEDLITCPHSKWAVILQYLSATELDQSRQE</sequence>
<proteinExistence type="predicted"/>
<dbReference type="AlphaFoldDB" id="A0A0H5RCH7"/>
<dbReference type="Pfam" id="PF02089">
    <property type="entry name" value="Palm_thioest"/>
    <property type="match status" value="1"/>
</dbReference>
<reference evidence="1" key="1">
    <citation type="submission" date="2015-04" db="EMBL/GenBank/DDBJ databases">
        <title>The genome sequence of the plant pathogenic Rhizarian Plasmodiophora brassicae reveals insights in its biotrophic life cycle and the origin of chitin synthesis.</title>
        <authorList>
            <person name="Schwelm A."/>
            <person name="Fogelqvist J."/>
            <person name="Knaust A."/>
            <person name="Julke S."/>
            <person name="Lilja T."/>
            <person name="Dhandapani V."/>
            <person name="Bonilla-Rosso G."/>
            <person name="Karlsson M."/>
            <person name="Shevchenko A."/>
            <person name="Choi S.R."/>
            <person name="Kim H.G."/>
            <person name="Park J.Y."/>
            <person name="Lim Y.P."/>
            <person name="Ludwig-Muller J."/>
            <person name="Dixelius C."/>
        </authorList>
    </citation>
    <scope>NUCLEOTIDE SEQUENCE</scope>
    <source>
        <tissue evidence="1">Potato root galls</tissue>
    </source>
</reference>
<dbReference type="Gene3D" id="3.40.50.1820">
    <property type="entry name" value="alpha/beta hydrolase"/>
    <property type="match status" value="1"/>
</dbReference>
<dbReference type="SUPFAM" id="SSF53474">
    <property type="entry name" value="alpha/beta-Hydrolases"/>
    <property type="match status" value="1"/>
</dbReference>
<accession>A0A0H5RCH7</accession>
<evidence type="ECO:0000313" key="1">
    <source>
        <dbReference type="EMBL" id="CRZ11456.1"/>
    </source>
</evidence>
<dbReference type="EMBL" id="HACM01011014">
    <property type="protein sequence ID" value="CRZ11456.1"/>
    <property type="molecule type" value="Transcribed_RNA"/>
</dbReference>
<dbReference type="InterPro" id="IPR029058">
    <property type="entry name" value="AB_hydrolase_fold"/>
</dbReference>
<protein>
    <submittedName>
        <fullName evidence="1">Uncharacterized protein</fullName>
    </submittedName>
</protein>